<keyword evidence="3" id="KW-1185">Reference proteome</keyword>
<accession>A0A9W9ZVN5</accession>
<sequence>MSATDTDKLDCVPAKMDQQERKLNSILQKLESLESSQKQTAQDVKDLKDGYGYLEKQVDEVKSDIAEKASRAEIATLERKIDDLENRSKRNNVVLWGLREDAENGHNSLEAFLSHNFFENHMGLQNIEVMRAHRTNVTQRPSTANGPTPRPIHVYLLRYTDKKLEEIKENSRGPGYWKLNTALLANEEYKDIINNQLPIWLEEAKDLKDPRSVWD</sequence>
<name>A0A9W9ZVN5_9CNID</name>
<proteinExistence type="predicted"/>
<dbReference type="Proteomes" id="UP001163046">
    <property type="component" value="Unassembled WGS sequence"/>
</dbReference>
<dbReference type="EMBL" id="MU825494">
    <property type="protein sequence ID" value="KAJ7388325.1"/>
    <property type="molecule type" value="Genomic_DNA"/>
</dbReference>
<dbReference type="SUPFAM" id="SSF57997">
    <property type="entry name" value="Tropomyosin"/>
    <property type="match status" value="1"/>
</dbReference>
<evidence type="ECO:0000313" key="2">
    <source>
        <dbReference type="EMBL" id="KAJ7388325.1"/>
    </source>
</evidence>
<dbReference type="AlphaFoldDB" id="A0A9W9ZVN5"/>
<organism evidence="2 3">
    <name type="scientific">Desmophyllum pertusum</name>
    <dbReference type="NCBI Taxonomy" id="174260"/>
    <lineage>
        <taxon>Eukaryota</taxon>
        <taxon>Metazoa</taxon>
        <taxon>Cnidaria</taxon>
        <taxon>Anthozoa</taxon>
        <taxon>Hexacorallia</taxon>
        <taxon>Scleractinia</taxon>
        <taxon>Caryophylliina</taxon>
        <taxon>Caryophylliidae</taxon>
        <taxon>Desmophyllum</taxon>
    </lineage>
</organism>
<protein>
    <submittedName>
        <fullName evidence="2">Uncharacterized protein</fullName>
    </submittedName>
</protein>
<dbReference type="PANTHER" id="PTHR11505">
    <property type="entry name" value="L1 TRANSPOSABLE ELEMENT-RELATED"/>
    <property type="match status" value="1"/>
</dbReference>
<evidence type="ECO:0000313" key="3">
    <source>
        <dbReference type="Proteomes" id="UP001163046"/>
    </source>
</evidence>
<dbReference type="Gene3D" id="3.30.70.1820">
    <property type="entry name" value="L1 transposable element, RRM domain"/>
    <property type="match status" value="1"/>
</dbReference>
<feature type="coiled-coil region" evidence="1">
    <location>
        <begin position="67"/>
        <end position="94"/>
    </location>
</feature>
<gene>
    <name evidence="2" type="ORF">OS493_038464</name>
</gene>
<evidence type="ECO:0000256" key="1">
    <source>
        <dbReference type="SAM" id="Coils"/>
    </source>
</evidence>
<keyword evidence="1" id="KW-0175">Coiled coil</keyword>
<dbReference type="InterPro" id="IPR004244">
    <property type="entry name" value="Transposase_22"/>
</dbReference>
<dbReference type="OrthoDB" id="5989408at2759"/>
<reference evidence="2" key="1">
    <citation type="submission" date="2023-01" db="EMBL/GenBank/DDBJ databases">
        <title>Genome assembly of the deep-sea coral Lophelia pertusa.</title>
        <authorList>
            <person name="Herrera S."/>
            <person name="Cordes E."/>
        </authorList>
    </citation>
    <scope>NUCLEOTIDE SEQUENCE</scope>
    <source>
        <strain evidence="2">USNM1676648</strain>
        <tissue evidence="2">Polyp</tissue>
    </source>
</reference>
<comment type="caution">
    <text evidence="2">The sequence shown here is derived from an EMBL/GenBank/DDBJ whole genome shotgun (WGS) entry which is preliminary data.</text>
</comment>